<evidence type="ECO:0000256" key="2">
    <source>
        <dbReference type="ARBA" id="ARBA00004173"/>
    </source>
</evidence>
<keyword evidence="5" id="KW-0496">Mitochondrion</keyword>
<dbReference type="Gene3D" id="3.90.226.10">
    <property type="entry name" value="2-enoyl-CoA Hydratase, Chain A, domain 1"/>
    <property type="match status" value="1"/>
</dbReference>
<dbReference type="PROSITE" id="PS00166">
    <property type="entry name" value="ENOYL_COA_HYDRATASE"/>
    <property type="match status" value="1"/>
</dbReference>
<keyword evidence="9" id="KW-1185">Reference proteome</keyword>
<protein>
    <recommendedName>
        <fullName evidence="3">3-hydroxyisobutyryl-CoA hydrolase</fullName>
        <ecNumber evidence="3">3.1.2.4</ecNumber>
    </recommendedName>
    <alternativeName>
        <fullName evidence="6">3-hydroxyisobutyryl-coenzyme A hydrolase</fullName>
    </alternativeName>
</protein>
<dbReference type="GO" id="GO:0005739">
    <property type="term" value="C:mitochondrion"/>
    <property type="evidence" value="ECO:0007669"/>
    <property type="project" value="UniProtKB-SubCell"/>
</dbReference>
<dbReference type="FunFam" id="3.90.226.10:FF:000026">
    <property type="entry name" value="3-hydroxyisobutyryl-CoA hydrolase, mitochondrial"/>
    <property type="match status" value="1"/>
</dbReference>
<proteinExistence type="predicted"/>
<evidence type="ECO:0000313" key="8">
    <source>
        <dbReference type="EMBL" id="CAG8360207.1"/>
    </source>
</evidence>
<comment type="caution">
    <text evidence="8">The sequence shown here is derived from an EMBL/GenBank/DDBJ whole genome shotgun (WGS) entry which is preliminary data.</text>
</comment>
<sequence length="491" mass="54824">MLLRHSFSRFSSPSWISRAPSAMPLRAKVTNPAFRTAMMSTDIPKELPGDEADDVLFNSIYGLRSVELNRPKKLNSLNGSMARKIFPRLKEWEKSHLANMILISGAGSKALCAGGDVAALALQNEQGPEGQKASTDFFGLEYRLDHTIATYPKPVISFMDGITMGGGVGLSMHAPFRIATERTLFAMPETTIGFFPDVGGSFFLPRLDGETGTYLALTSERLKGVQALYAGIATHYLHSSALSGMVQRLSELTFPDHMALPERLEIVNKTMAEFSVGLPPLDEEPMLMAGSLRTAIDRCFAFDTVEKIFEALEKETEHKEWAQKTLETLSSRSPTSLKVTLRQMRLGKKWSISETFQREHEISANFMRHPDFVEGVKARLMSKPPRQAEWKPATLAEVTDETVESFFKIPEGESRLPLLSEGDYNAYPHAHFALPSEAEIEEVARQGHSSRRPVIEAFLEKYSHRDGVRRKVVEVLARRTTTESGEGLKWI</sequence>
<organism evidence="8 9">
    <name type="scientific">Penicillium salamii</name>
    <dbReference type="NCBI Taxonomy" id="1612424"/>
    <lineage>
        <taxon>Eukaryota</taxon>
        <taxon>Fungi</taxon>
        <taxon>Dikarya</taxon>
        <taxon>Ascomycota</taxon>
        <taxon>Pezizomycotina</taxon>
        <taxon>Eurotiomycetes</taxon>
        <taxon>Eurotiomycetidae</taxon>
        <taxon>Eurotiales</taxon>
        <taxon>Aspergillaceae</taxon>
        <taxon>Penicillium</taxon>
    </lineage>
</organism>
<feature type="domain" description="Enoyl-CoA hydratase/isomerase" evidence="7">
    <location>
        <begin position="64"/>
        <end position="407"/>
    </location>
</feature>
<accession>A0A9W4IY28</accession>
<dbReference type="SUPFAM" id="SSF52096">
    <property type="entry name" value="ClpP/crotonase"/>
    <property type="match status" value="1"/>
</dbReference>
<dbReference type="OrthoDB" id="1737613at2759"/>
<name>A0A9W4IY28_9EURO</name>
<dbReference type="NCBIfam" id="NF004127">
    <property type="entry name" value="PRK05617.1"/>
    <property type="match status" value="1"/>
</dbReference>
<dbReference type="AlphaFoldDB" id="A0A9W4IY28"/>
<dbReference type="EC" id="3.1.2.4" evidence="3"/>
<comment type="subcellular location">
    <subcellularLocation>
        <location evidence="2">Mitochondrion</location>
    </subcellularLocation>
</comment>
<evidence type="ECO:0000259" key="7">
    <source>
        <dbReference type="Pfam" id="PF16113"/>
    </source>
</evidence>
<evidence type="ECO:0000256" key="1">
    <source>
        <dbReference type="ARBA" id="ARBA00001709"/>
    </source>
</evidence>
<evidence type="ECO:0000313" key="9">
    <source>
        <dbReference type="Proteomes" id="UP001152649"/>
    </source>
</evidence>
<dbReference type="Pfam" id="PF16113">
    <property type="entry name" value="ECH_2"/>
    <property type="match status" value="1"/>
</dbReference>
<evidence type="ECO:0000256" key="5">
    <source>
        <dbReference type="ARBA" id="ARBA00023128"/>
    </source>
</evidence>
<dbReference type="InterPro" id="IPR032259">
    <property type="entry name" value="HIBYL-CoA-H"/>
</dbReference>
<evidence type="ECO:0000256" key="6">
    <source>
        <dbReference type="ARBA" id="ARBA00031181"/>
    </source>
</evidence>
<dbReference type="PANTHER" id="PTHR43176">
    <property type="entry name" value="3-HYDROXYISOBUTYRYL-COA HYDROLASE-RELATED"/>
    <property type="match status" value="1"/>
</dbReference>
<dbReference type="InterPro" id="IPR029045">
    <property type="entry name" value="ClpP/crotonase-like_dom_sf"/>
</dbReference>
<dbReference type="GO" id="GO:0003860">
    <property type="term" value="F:3-hydroxyisobutyryl-CoA hydrolase activity"/>
    <property type="evidence" value="ECO:0007669"/>
    <property type="project" value="UniProtKB-EC"/>
</dbReference>
<gene>
    <name evidence="8" type="ORF">PSALAMII_LOCUS3714</name>
</gene>
<reference evidence="8" key="1">
    <citation type="submission" date="2021-07" db="EMBL/GenBank/DDBJ databases">
        <authorList>
            <person name="Branca A.L. A."/>
        </authorList>
    </citation>
    <scope>NUCLEOTIDE SEQUENCE</scope>
</reference>
<comment type="catalytic activity">
    <reaction evidence="1">
        <text>3-hydroxy-2-methylpropanoyl-CoA + H2O = 3-hydroxy-2-methylpropanoate + CoA + H(+)</text>
        <dbReference type="Rhea" id="RHEA:20888"/>
        <dbReference type="ChEBI" id="CHEBI:11805"/>
        <dbReference type="ChEBI" id="CHEBI:15377"/>
        <dbReference type="ChEBI" id="CHEBI:15378"/>
        <dbReference type="ChEBI" id="CHEBI:57287"/>
        <dbReference type="ChEBI" id="CHEBI:57340"/>
        <dbReference type="EC" id="3.1.2.4"/>
    </reaction>
</comment>
<evidence type="ECO:0000256" key="3">
    <source>
        <dbReference type="ARBA" id="ARBA00011915"/>
    </source>
</evidence>
<dbReference type="PANTHER" id="PTHR43176:SF3">
    <property type="entry name" value="3-HYDROXYISOBUTYRYL-COA HYDROLASE, MITOCHONDRIAL"/>
    <property type="match status" value="1"/>
</dbReference>
<dbReference type="CDD" id="cd06558">
    <property type="entry name" value="crotonase-like"/>
    <property type="match status" value="1"/>
</dbReference>
<dbReference type="GO" id="GO:0006574">
    <property type="term" value="P:L-valine catabolic process"/>
    <property type="evidence" value="ECO:0007669"/>
    <property type="project" value="TreeGrafter"/>
</dbReference>
<dbReference type="Proteomes" id="UP001152649">
    <property type="component" value="Unassembled WGS sequence"/>
</dbReference>
<keyword evidence="4" id="KW-0378">Hydrolase</keyword>
<dbReference type="InterPro" id="IPR045004">
    <property type="entry name" value="ECH_dom"/>
</dbReference>
<dbReference type="InterPro" id="IPR018376">
    <property type="entry name" value="Enoyl-CoA_hyd/isom_CS"/>
</dbReference>
<dbReference type="EMBL" id="CAJVPG010000133">
    <property type="protein sequence ID" value="CAG8360207.1"/>
    <property type="molecule type" value="Genomic_DNA"/>
</dbReference>
<evidence type="ECO:0000256" key="4">
    <source>
        <dbReference type="ARBA" id="ARBA00022801"/>
    </source>
</evidence>